<keyword evidence="5 10" id="KW-0812">Transmembrane</keyword>
<dbReference type="KEGG" id="sbae:DSM104329_02939"/>
<dbReference type="InterPro" id="IPR052157">
    <property type="entry name" value="BCAA_transport_permease"/>
</dbReference>
<protein>
    <submittedName>
        <fullName evidence="11">High-affinity branched-chain amino acid transport system permease protein LivH</fullName>
    </submittedName>
</protein>
<evidence type="ECO:0000256" key="3">
    <source>
        <dbReference type="ARBA" id="ARBA00022475"/>
    </source>
</evidence>
<feature type="transmembrane region" description="Helical" evidence="10">
    <location>
        <begin position="135"/>
        <end position="162"/>
    </location>
</feature>
<evidence type="ECO:0000256" key="8">
    <source>
        <dbReference type="ARBA" id="ARBA00023136"/>
    </source>
</evidence>
<evidence type="ECO:0000256" key="6">
    <source>
        <dbReference type="ARBA" id="ARBA00022970"/>
    </source>
</evidence>
<evidence type="ECO:0000256" key="10">
    <source>
        <dbReference type="SAM" id="Phobius"/>
    </source>
</evidence>
<dbReference type="GO" id="GO:0005304">
    <property type="term" value="F:L-valine transmembrane transporter activity"/>
    <property type="evidence" value="ECO:0007669"/>
    <property type="project" value="TreeGrafter"/>
</dbReference>
<dbReference type="Pfam" id="PF02653">
    <property type="entry name" value="BPD_transp_2"/>
    <property type="match status" value="1"/>
</dbReference>
<accession>A0A9E6XYU5</accession>
<dbReference type="Proteomes" id="UP001162834">
    <property type="component" value="Chromosome"/>
</dbReference>
<feature type="transmembrane region" description="Helical" evidence="10">
    <location>
        <begin position="224"/>
        <end position="254"/>
    </location>
</feature>
<dbReference type="AlphaFoldDB" id="A0A9E6XYU5"/>
<keyword evidence="8 10" id="KW-0472">Membrane</keyword>
<keyword evidence="7 10" id="KW-1133">Transmembrane helix</keyword>
<reference evidence="11" key="1">
    <citation type="journal article" date="2022" name="Int. J. Syst. Evol. Microbiol.">
        <title>Pseudomonas aegrilactucae sp. nov. and Pseudomonas morbosilactucae sp. nov., pathogens causing bacterial rot of lettuce in Japan.</title>
        <authorList>
            <person name="Sawada H."/>
            <person name="Fujikawa T."/>
            <person name="Satou M."/>
        </authorList>
    </citation>
    <scope>NUCLEOTIDE SEQUENCE</scope>
    <source>
        <strain evidence="11">0166_1</strain>
    </source>
</reference>
<keyword evidence="2" id="KW-0813">Transport</keyword>
<gene>
    <name evidence="11" type="primary">livH_3</name>
    <name evidence="11" type="ORF">DSM104329_02939</name>
</gene>
<evidence type="ECO:0000256" key="1">
    <source>
        <dbReference type="ARBA" id="ARBA00004651"/>
    </source>
</evidence>
<evidence type="ECO:0000256" key="7">
    <source>
        <dbReference type="ARBA" id="ARBA00022989"/>
    </source>
</evidence>
<evidence type="ECO:0000313" key="11">
    <source>
        <dbReference type="EMBL" id="UGS36533.1"/>
    </source>
</evidence>
<feature type="transmembrane region" description="Helical" evidence="10">
    <location>
        <begin position="191"/>
        <end position="212"/>
    </location>
</feature>
<evidence type="ECO:0000313" key="12">
    <source>
        <dbReference type="Proteomes" id="UP001162834"/>
    </source>
</evidence>
<comment type="subcellular location">
    <subcellularLocation>
        <location evidence="1">Cell membrane</location>
        <topology evidence="1">Multi-pass membrane protein</topology>
    </subcellularLocation>
</comment>
<feature type="transmembrane region" description="Helical" evidence="10">
    <location>
        <begin position="21"/>
        <end position="42"/>
    </location>
</feature>
<evidence type="ECO:0000256" key="5">
    <source>
        <dbReference type="ARBA" id="ARBA00022692"/>
    </source>
</evidence>
<keyword evidence="12" id="KW-1185">Reference proteome</keyword>
<feature type="transmembrane region" description="Helical" evidence="10">
    <location>
        <begin position="266"/>
        <end position="284"/>
    </location>
</feature>
<dbReference type="InterPro" id="IPR001851">
    <property type="entry name" value="ABC_transp_permease"/>
</dbReference>
<dbReference type="PANTHER" id="PTHR11795:SF371">
    <property type="entry name" value="HIGH-AFFINITY BRANCHED-CHAIN AMINO ACID TRANSPORT SYSTEM PERMEASE PROTEIN LIVH"/>
    <property type="match status" value="1"/>
</dbReference>
<dbReference type="GO" id="GO:0015188">
    <property type="term" value="F:L-isoleucine transmembrane transporter activity"/>
    <property type="evidence" value="ECO:0007669"/>
    <property type="project" value="TreeGrafter"/>
</dbReference>
<dbReference type="CDD" id="cd06582">
    <property type="entry name" value="TM_PBP1_LivH_like"/>
    <property type="match status" value="1"/>
</dbReference>
<keyword evidence="3" id="KW-1003">Cell membrane</keyword>
<keyword evidence="4" id="KW-0997">Cell inner membrane</keyword>
<dbReference type="GO" id="GO:0015808">
    <property type="term" value="P:L-alanine transport"/>
    <property type="evidence" value="ECO:0007669"/>
    <property type="project" value="TreeGrafter"/>
</dbReference>
<feature type="transmembrane region" description="Helical" evidence="10">
    <location>
        <begin position="92"/>
        <end position="115"/>
    </location>
</feature>
<dbReference type="EMBL" id="CP087164">
    <property type="protein sequence ID" value="UGS36533.1"/>
    <property type="molecule type" value="Genomic_DNA"/>
</dbReference>
<evidence type="ECO:0000256" key="9">
    <source>
        <dbReference type="ARBA" id="ARBA00037998"/>
    </source>
</evidence>
<keyword evidence="6" id="KW-0029">Amino-acid transport</keyword>
<dbReference type="GO" id="GO:0015190">
    <property type="term" value="F:L-leucine transmembrane transporter activity"/>
    <property type="evidence" value="ECO:0007669"/>
    <property type="project" value="TreeGrafter"/>
</dbReference>
<evidence type="ECO:0000256" key="4">
    <source>
        <dbReference type="ARBA" id="ARBA00022519"/>
    </source>
</evidence>
<comment type="similarity">
    <text evidence="9">Belongs to the binding-protein-dependent transport system permease family. LivHM subfamily.</text>
</comment>
<name>A0A9E6XYU5_9ACTN</name>
<organism evidence="11 12">
    <name type="scientific">Capillimicrobium parvum</name>
    <dbReference type="NCBI Taxonomy" id="2884022"/>
    <lineage>
        <taxon>Bacteria</taxon>
        <taxon>Bacillati</taxon>
        <taxon>Actinomycetota</taxon>
        <taxon>Thermoleophilia</taxon>
        <taxon>Solirubrobacterales</taxon>
        <taxon>Capillimicrobiaceae</taxon>
        <taxon>Capillimicrobium</taxon>
    </lineage>
</organism>
<proteinExistence type="inferred from homology"/>
<dbReference type="PANTHER" id="PTHR11795">
    <property type="entry name" value="BRANCHED-CHAIN AMINO ACID TRANSPORT SYSTEM PERMEASE PROTEIN LIVH"/>
    <property type="match status" value="1"/>
</dbReference>
<sequence length="318" mass="33875">MFATATTVLQYGFDSIAYGSLFALIALSLSLLFGVMGLMNFAYGELIMAGAFTMFYTRTWGVIPMIAVTFAIVVVLAVLMERLAFRPVRRGSPVTLLITSFAVSYGLQQLAFMTVGKSTQQGVTPYPWTTRQHDVLGVLVSNLEIITAVTTVLLLIAMTLMLKRTSLGVQLRASTEDFGMAQLVGVKANRVIAFAFAITGFLAAAVTVLYVLRSGAIAPTMGQGPLLIAFVGGVIGGLGSLSGAAFGGFVLGFLINLLQAALPTSLNGYTLVFAFLAVIAILVWQPDGMVVTGRRIRARWRRRREAASAEPVATGELA</sequence>
<dbReference type="GO" id="GO:0005886">
    <property type="term" value="C:plasma membrane"/>
    <property type="evidence" value="ECO:0007669"/>
    <property type="project" value="UniProtKB-SubCell"/>
</dbReference>
<dbReference type="GO" id="GO:0015192">
    <property type="term" value="F:L-phenylalanine transmembrane transporter activity"/>
    <property type="evidence" value="ECO:0007669"/>
    <property type="project" value="TreeGrafter"/>
</dbReference>
<evidence type="ECO:0000256" key="2">
    <source>
        <dbReference type="ARBA" id="ARBA00022448"/>
    </source>
</evidence>
<dbReference type="GO" id="GO:0042941">
    <property type="term" value="P:D-alanine transmembrane transport"/>
    <property type="evidence" value="ECO:0007669"/>
    <property type="project" value="TreeGrafter"/>
</dbReference>
<dbReference type="GO" id="GO:1903806">
    <property type="term" value="P:L-isoleucine import across plasma membrane"/>
    <property type="evidence" value="ECO:0007669"/>
    <property type="project" value="TreeGrafter"/>
</dbReference>
<feature type="transmembrane region" description="Helical" evidence="10">
    <location>
        <begin position="62"/>
        <end position="80"/>
    </location>
</feature>